<accession>A0DC78</accession>
<dbReference type="GeneID" id="5033827"/>
<dbReference type="GO" id="GO:0019905">
    <property type="term" value="F:syntaxin binding"/>
    <property type="evidence" value="ECO:0007669"/>
    <property type="project" value="InterPro"/>
</dbReference>
<dbReference type="InterPro" id="IPR026183">
    <property type="entry name" value="Taxilin_fam"/>
</dbReference>
<dbReference type="Proteomes" id="UP000000600">
    <property type="component" value="Unassembled WGS sequence"/>
</dbReference>
<feature type="coiled-coil region" evidence="2">
    <location>
        <begin position="99"/>
        <end position="126"/>
    </location>
</feature>
<keyword evidence="2" id="KW-0175">Coiled coil</keyword>
<gene>
    <name evidence="3" type="ORF">GSPATT00015523001</name>
</gene>
<reference evidence="3 4" key="1">
    <citation type="journal article" date="2006" name="Nature">
        <title>Global trends of whole-genome duplications revealed by the ciliate Paramecium tetraurelia.</title>
        <authorList>
            <consortium name="Genoscope"/>
            <person name="Aury J.-M."/>
            <person name="Jaillon O."/>
            <person name="Duret L."/>
            <person name="Noel B."/>
            <person name="Jubin C."/>
            <person name="Porcel B.M."/>
            <person name="Segurens B."/>
            <person name="Daubin V."/>
            <person name="Anthouard V."/>
            <person name="Aiach N."/>
            <person name="Arnaiz O."/>
            <person name="Billaut A."/>
            <person name="Beisson J."/>
            <person name="Blanc I."/>
            <person name="Bouhouche K."/>
            <person name="Camara F."/>
            <person name="Duharcourt S."/>
            <person name="Guigo R."/>
            <person name="Gogendeau D."/>
            <person name="Katinka M."/>
            <person name="Keller A.-M."/>
            <person name="Kissmehl R."/>
            <person name="Klotz C."/>
            <person name="Koll F."/>
            <person name="Le Moue A."/>
            <person name="Lepere C."/>
            <person name="Malinsky S."/>
            <person name="Nowacki M."/>
            <person name="Nowak J.K."/>
            <person name="Plattner H."/>
            <person name="Poulain J."/>
            <person name="Ruiz F."/>
            <person name="Serrano V."/>
            <person name="Zagulski M."/>
            <person name="Dessen P."/>
            <person name="Betermier M."/>
            <person name="Weissenbach J."/>
            <person name="Scarpelli C."/>
            <person name="Schachter V."/>
            <person name="Sperling L."/>
            <person name="Meyer E."/>
            <person name="Cohen J."/>
            <person name="Wincker P."/>
        </authorList>
    </citation>
    <scope>NUCLEOTIDE SEQUENCE [LARGE SCALE GENOMIC DNA]</scope>
    <source>
        <strain evidence="3 4">Stock d4-2</strain>
    </source>
</reference>
<dbReference type="KEGG" id="ptm:GSPATT00015523001"/>
<name>A0DC78_PARTE</name>
<proteinExistence type="inferred from homology"/>
<sequence>MFEQINILNKSLRSEVDENGKLEILRKDEALVDKHLNPYLQKESEFNQLIEKTNQLINLYNLEAQKLFKQICDNEQKIQTNQKTSEKSGIFIYDQAKEYKGLLQLLQQKQEQRQQLQNLKLSLQKQLK</sequence>
<dbReference type="Pfam" id="PF09728">
    <property type="entry name" value="Taxilin"/>
    <property type="match status" value="1"/>
</dbReference>
<dbReference type="RefSeq" id="XP_001448042.1">
    <property type="nucleotide sequence ID" value="XM_001448005.1"/>
</dbReference>
<protein>
    <submittedName>
        <fullName evidence="3">Uncharacterized protein</fullName>
    </submittedName>
</protein>
<dbReference type="InParanoid" id="A0DC78"/>
<organism evidence="3 4">
    <name type="scientific">Paramecium tetraurelia</name>
    <dbReference type="NCBI Taxonomy" id="5888"/>
    <lineage>
        <taxon>Eukaryota</taxon>
        <taxon>Sar</taxon>
        <taxon>Alveolata</taxon>
        <taxon>Ciliophora</taxon>
        <taxon>Intramacronucleata</taxon>
        <taxon>Oligohymenophorea</taxon>
        <taxon>Peniculida</taxon>
        <taxon>Parameciidae</taxon>
        <taxon>Paramecium</taxon>
    </lineage>
</organism>
<dbReference type="HOGENOM" id="CLU_1963837_0_0_1"/>
<comment type="similarity">
    <text evidence="1">Belongs to the taxilin family.</text>
</comment>
<dbReference type="OrthoDB" id="425555at2759"/>
<evidence type="ECO:0000256" key="1">
    <source>
        <dbReference type="ARBA" id="ARBA00009550"/>
    </source>
</evidence>
<evidence type="ECO:0000256" key="2">
    <source>
        <dbReference type="SAM" id="Coils"/>
    </source>
</evidence>
<keyword evidence="4" id="KW-1185">Reference proteome</keyword>
<dbReference type="AlphaFoldDB" id="A0DC78"/>
<evidence type="ECO:0000313" key="4">
    <source>
        <dbReference type="Proteomes" id="UP000000600"/>
    </source>
</evidence>
<evidence type="ECO:0000313" key="3">
    <source>
        <dbReference type="EMBL" id="CAK80645.1"/>
    </source>
</evidence>
<dbReference type="EMBL" id="CT868374">
    <property type="protein sequence ID" value="CAK80645.1"/>
    <property type="molecule type" value="Genomic_DNA"/>
</dbReference>